<keyword evidence="2" id="KW-1185">Reference proteome</keyword>
<reference evidence="1" key="1">
    <citation type="submission" date="2020-08" db="EMBL/GenBank/DDBJ databases">
        <title>Multicomponent nature underlies the extraordinary mechanical properties of spider dragline silk.</title>
        <authorList>
            <person name="Kono N."/>
            <person name="Nakamura H."/>
            <person name="Mori M."/>
            <person name="Yoshida Y."/>
            <person name="Ohtoshi R."/>
            <person name="Malay A.D."/>
            <person name="Moran D.A.P."/>
            <person name="Tomita M."/>
            <person name="Numata K."/>
            <person name="Arakawa K."/>
        </authorList>
    </citation>
    <scope>NUCLEOTIDE SEQUENCE</scope>
</reference>
<dbReference type="EMBL" id="BMAU01021435">
    <property type="protein sequence ID" value="GFY35881.1"/>
    <property type="molecule type" value="Genomic_DNA"/>
</dbReference>
<comment type="caution">
    <text evidence="1">The sequence shown here is derived from an EMBL/GenBank/DDBJ whole genome shotgun (WGS) entry which is preliminary data.</text>
</comment>
<name>A0A8X7BL21_TRICX</name>
<evidence type="ECO:0000313" key="1">
    <source>
        <dbReference type="EMBL" id="GFY35881.1"/>
    </source>
</evidence>
<organism evidence="1 2">
    <name type="scientific">Trichonephila clavipes</name>
    <name type="common">Golden silk orbweaver</name>
    <name type="synonym">Nephila clavipes</name>
    <dbReference type="NCBI Taxonomy" id="2585209"/>
    <lineage>
        <taxon>Eukaryota</taxon>
        <taxon>Metazoa</taxon>
        <taxon>Ecdysozoa</taxon>
        <taxon>Arthropoda</taxon>
        <taxon>Chelicerata</taxon>
        <taxon>Arachnida</taxon>
        <taxon>Araneae</taxon>
        <taxon>Araneomorphae</taxon>
        <taxon>Entelegynae</taxon>
        <taxon>Araneoidea</taxon>
        <taxon>Nephilidae</taxon>
        <taxon>Trichonephila</taxon>
    </lineage>
</organism>
<sequence>MFFKVDVSEDFEDRAQSPALRSDKCDARCSDDRRCEQECSCVLNGCPCHRTRRRARLTISNASRPCALVLLCASRHSCFHYDDAHRIGIV</sequence>
<proteinExistence type="predicted"/>
<dbReference type="AlphaFoldDB" id="A0A8X7BL21"/>
<evidence type="ECO:0000313" key="2">
    <source>
        <dbReference type="Proteomes" id="UP000887159"/>
    </source>
</evidence>
<gene>
    <name evidence="1" type="ORF">TNCV_4842561</name>
</gene>
<accession>A0A8X7BL21</accession>
<protein>
    <submittedName>
        <fullName evidence="1">Uncharacterized protein</fullName>
    </submittedName>
</protein>
<dbReference type="Proteomes" id="UP000887159">
    <property type="component" value="Unassembled WGS sequence"/>
</dbReference>